<dbReference type="InterPro" id="IPR008482">
    <property type="entry name" value="DUF763"/>
</dbReference>
<dbReference type="PANTHER" id="PTHR38597:SF1">
    <property type="entry name" value="BLL3834 PROTEIN"/>
    <property type="match status" value="1"/>
</dbReference>
<proteinExistence type="predicted"/>
<dbReference type="PANTHER" id="PTHR38597">
    <property type="entry name" value="BLL3834 PROTEIN"/>
    <property type="match status" value="1"/>
</dbReference>
<evidence type="ECO:0000313" key="1">
    <source>
        <dbReference type="EMBL" id="HHP68566.1"/>
    </source>
</evidence>
<gene>
    <name evidence="1" type="ORF">ENM60_07295</name>
</gene>
<reference evidence="1" key="1">
    <citation type="journal article" date="2020" name="mSystems">
        <title>Genome- and Community-Level Interaction Insights into Carbon Utilization and Element Cycling Functions of Hydrothermarchaeota in Hydrothermal Sediment.</title>
        <authorList>
            <person name="Zhou Z."/>
            <person name="Liu Y."/>
            <person name="Xu W."/>
            <person name="Pan J."/>
            <person name="Luo Z.H."/>
            <person name="Li M."/>
        </authorList>
    </citation>
    <scope>NUCLEOTIDE SEQUENCE [LARGE SCALE GENOMIC DNA]</scope>
    <source>
        <strain evidence="1">SpSt-110</strain>
    </source>
</reference>
<comment type="caution">
    <text evidence="1">The sequence shown here is derived from an EMBL/GenBank/DDBJ whole genome shotgun (WGS) entry which is preliminary data.</text>
</comment>
<organism evidence="1">
    <name type="scientific">Thermogladius calderae</name>
    <dbReference type="NCBI Taxonomy" id="1200300"/>
    <lineage>
        <taxon>Archaea</taxon>
        <taxon>Thermoproteota</taxon>
        <taxon>Thermoprotei</taxon>
        <taxon>Desulfurococcales</taxon>
        <taxon>Desulfurococcaceae</taxon>
        <taxon>Thermogladius</taxon>
    </lineage>
</organism>
<dbReference type="EMBL" id="DRYK01000089">
    <property type="protein sequence ID" value="HHP68566.1"/>
    <property type="molecule type" value="Genomic_DNA"/>
</dbReference>
<dbReference type="Pfam" id="PF05559">
    <property type="entry name" value="DUF763"/>
    <property type="match status" value="1"/>
</dbReference>
<protein>
    <submittedName>
        <fullName evidence="1">DUF763 domain-containing protein</fullName>
    </submittedName>
</protein>
<name>A0A7J3Y0V4_9CREN</name>
<accession>A0A7J3Y0V4</accession>
<sequence>MSLEGVAELPLHEGSVPAWLVHVMERLSSAILKIMVEEFGADKVVERFSNPLWFQAFSNVIGMDWDSSGSTTVLTGVLKSVTWRNPQLGILVLGGKGENARRTPFEIREASRKFNLGEELARGLEKSSRLVAKVDSALFQAGYTLYHHAMFLSETGKWSIVQQGMNIDEKTARRYHWRHDTTFFNNPHESVAGVEAGRVINIVHPEAEGLRRTLDDVAREGLLKVANLYSQIYNTIRGQTTLSQFTTPTGSGMVARVKYRGEDITVYQPLPHPFEVYKLFKDIDVVVEGFEDLVLARGVGAKTMRALALISHLIYDEPPSFKDRVDTPLDPFVYSYATGGKDGVPYRIKRRDAEEVVTTLEDIIDRASLGEKEKLIAFRKLRELKIKIVGKYI</sequence>
<dbReference type="AlphaFoldDB" id="A0A7J3Y0V4"/>